<organism evidence="2 3">
    <name type="scientific">Durusdinium trenchii</name>
    <dbReference type="NCBI Taxonomy" id="1381693"/>
    <lineage>
        <taxon>Eukaryota</taxon>
        <taxon>Sar</taxon>
        <taxon>Alveolata</taxon>
        <taxon>Dinophyceae</taxon>
        <taxon>Suessiales</taxon>
        <taxon>Symbiodiniaceae</taxon>
        <taxon>Durusdinium</taxon>
    </lineage>
</organism>
<evidence type="ECO:0000313" key="3">
    <source>
        <dbReference type="Proteomes" id="UP001642464"/>
    </source>
</evidence>
<feature type="region of interest" description="Disordered" evidence="1">
    <location>
        <begin position="132"/>
        <end position="217"/>
    </location>
</feature>
<accession>A0ABP0NGT3</accession>
<dbReference type="Proteomes" id="UP001642464">
    <property type="component" value="Unassembled WGS sequence"/>
</dbReference>
<name>A0ABP0NGT3_9DINO</name>
<feature type="compositionally biased region" description="Basic and acidic residues" evidence="1">
    <location>
        <begin position="132"/>
        <end position="143"/>
    </location>
</feature>
<sequence length="666" mass="72202">MPVSYILKVSGAINNLNLHQAECNQSDEELRNETFRRRLALHPIASCNAQLRSFMSEGLSSLHQRGQEIFLRASACLQGKGETDLDGRSETAADSDAAGSAVLSDKQCEQHVKEEQADEQLAEEILEKKMEGSFSREMEDGGRRPPVAGALPVLPNQDEHRSRSASRDGQEDDAASAASRLQSGVPDSCLEEHDQAQRSYSSSSEATDSHAEDDGLQKSYGSSALRLHEEADLNGDFSRGYSGSAESQQDWLPKRLDTPTSSREAECEAPRKHSEAEDSRRSSYSSSRADEEEADEEPDVLGPRMEEASYGQKWGTRALLSESSMPLREERERKRRDGADQRGPWSADVGSDVRMAPDLDPVTKFQDDSLLGHAPFVPCGAASTALMINDIILCAQNVVAMTGDCMGELESPPDCAADITSFMANLADAAEAAASLSMGCAGESTACEVSAIDAVECFSSLASDLVGASTNCDIDAFLCTINLVDAMKQIFGAAVDIQSAADTCPKESTFVHYLRTVKYPDWPGWNYIRRRLLKHAKNHSSESDVKVPTVSSLYKAVTGSDAEFVAFDGGKTKKQPPHVGILDQSVGGPIIAADETGYVRVGTALAVPTSSTMVDMHGNGNNGPARRLEEELAVELPTLHEMDIDIWHVLDYPQDISEEEYATAFE</sequence>
<feature type="compositionally biased region" description="Basic and acidic residues" evidence="1">
    <location>
        <begin position="207"/>
        <end position="216"/>
    </location>
</feature>
<proteinExistence type="predicted"/>
<evidence type="ECO:0000313" key="2">
    <source>
        <dbReference type="EMBL" id="CAK9061580.1"/>
    </source>
</evidence>
<feature type="compositionally biased region" description="Basic and acidic residues" evidence="1">
    <location>
        <begin position="327"/>
        <end position="340"/>
    </location>
</feature>
<feature type="compositionally biased region" description="Polar residues" evidence="1">
    <location>
        <begin position="197"/>
        <end position="206"/>
    </location>
</feature>
<keyword evidence="3" id="KW-1185">Reference proteome</keyword>
<reference evidence="2 3" key="1">
    <citation type="submission" date="2024-02" db="EMBL/GenBank/DDBJ databases">
        <authorList>
            <person name="Chen Y."/>
            <person name="Shah S."/>
            <person name="Dougan E. K."/>
            <person name="Thang M."/>
            <person name="Chan C."/>
        </authorList>
    </citation>
    <scope>NUCLEOTIDE SEQUENCE [LARGE SCALE GENOMIC DNA]</scope>
</reference>
<feature type="compositionally biased region" description="Basic and acidic residues" evidence="1">
    <location>
        <begin position="252"/>
        <end position="281"/>
    </location>
</feature>
<protein>
    <submittedName>
        <fullName evidence="2">Uncharacterized protein</fullName>
    </submittedName>
</protein>
<comment type="caution">
    <text evidence="2">The sequence shown here is derived from an EMBL/GenBank/DDBJ whole genome shotgun (WGS) entry which is preliminary data.</text>
</comment>
<evidence type="ECO:0000256" key="1">
    <source>
        <dbReference type="SAM" id="MobiDB-lite"/>
    </source>
</evidence>
<dbReference type="EMBL" id="CAXAMM010027780">
    <property type="protein sequence ID" value="CAK9061580.1"/>
    <property type="molecule type" value="Genomic_DNA"/>
</dbReference>
<feature type="compositionally biased region" description="Acidic residues" evidence="1">
    <location>
        <begin position="290"/>
        <end position="299"/>
    </location>
</feature>
<feature type="region of interest" description="Disordered" evidence="1">
    <location>
        <begin position="235"/>
        <end position="354"/>
    </location>
</feature>
<gene>
    <name evidence="2" type="ORF">SCF082_LOCUS32234</name>
</gene>
<feature type="compositionally biased region" description="Basic and acidic residues" evidence="1">
    <location>
        <begin position="157"/>
        <end position="169"/>
    </location>
</feature>